<name>A0A813K6C9_POLGL</name>
<sequence>MLLEQAHACCVSAAVPENSPQVSETIKASGSVRRCLEWDQPFLLVRAFSDHCRWMDVYSYSEPSPDDPNMGLPGRHEYNAGTRHYWGDMESEERFGVEPASFGLILVPFVFEHVSRPWDAIRTVARSLEPGGFVIWSAPMFQQYHGSPHDYYRYTPKGVRALAAHGGLEVEKIYAPGDLALVSGVMMGMMLPYWTRDQALSETEPEPGDDSPRHPLNVFALLRKPIAPAA</sequence>
<feature type="domain" description="Methyltransferase type 11" evidence="1">
    <location>
        <begin position="94"/>
        <end position="135"/>
    </location>
</feature>
<dbReference type="AlphaFoldDB" id="A0A813K6C9"/>
<organism evidence="2 3">
    <name type="scientific">Polarella glacialis</name>
    <name type="common">Dinoflagellate</name>
    <dbReference type="NCBI Taxonomy" id="89957"/>
    <lineage>
        <taxon>Eukaryota</taxon>
        <taxon>Sar</taxon>
        <taxon>Alveolata</taxon>
        <taxon>Dinophyceae</taxon>
        <taxon>Suessiales</taxon>
        <taxon>Suessiaceae</taxon>
        <taxon>Polarella</taxon>
    </lineage>
</organism>
<dbReference type="InterPro" id="IPR029063">
    <property type="entry name" value="SAM-dependent_MTases_sf"/>
</dbReference>
<dbReference type="InterPro" id="IPR013216">
    <property type="entry name" value="Methyltransf_11"/>
</dbReference>
<dbReference type="SUPFAM" id="SSF53335">
    <property type="entry name" value="S-adenosyl-L-methionine-dependent methyltransferases"/>
    <property type="match status" value="1"/>
</dbReference>
<protein>
    <recommendedName>
        <fullName evidence="1">Methyltransferase type 11 domain-containing protein</fullName>
    </recommendedName>
</protein>
<dbReference type="EMBL" id="CAJNNW010027402">
    <property type="protein sequence ID" value="CAE8691258.1"/>
    <property type="molecule type" value="Genomic_DNA"/>
</dbReference>
<dbReference type="Gene3D" id="3.40.50.150">
    <property type="entry name" value="Vaccinia Virus protein VP39"/>
    <property type="match status" value="1"/>
</dbReference>
<evidence type="ECO:0000259" key="1">
    <source>
        <dbReference type="Pfam" id="PF08241"/>
    </source>
</evidence>
<evidence type="ECO:0000313" key="3">
    <source>
        <dbReference type="Proteomes" id="UP000626109"/>
    </source>
</evidence>
<evidence type="ECO:0000313" key="2">
    <source>
        <dbReference type="EMBL" id="CAE8691258.1"/>
    </source>
</evidence>
<proteinExistence type="predicted"/>
<dbReference type="GO" id="GO:0008757">
    <property type="term" value="F:S-adenosylmethionine-dependent methyltransferase activity"/>
    <property type="evidence" value="ECO:0007669"/>
    <property type="project" value="InterPro"/>
</dbReference>
<accession>A0A813K6C9</accession>
<comment type="caution">
    <text evidence="2">The sequence shown here is derived from an EMBL/GenBank/DDBJ whole genome shotgun (WGS) entry which is preliminary data.</text>
</comment>
<dbReference type="Proteomes" id="UP000626109">
    <property type="component" value="Unassembled WGS sequence"/>
</dbReference>
<reference evidence="2" key="1">
    <citation type="submission" date="2021-02" db="EMBL/GenBank/DDBJ databases">
        <authorList>
            <person name="Dougan E. K."/>
            <person name="Rhodes N."/>
            <person name="Thang M."/>
            <person name="Chan C."/>
        </authorList>
    </citation>
    <scope>NUCLEOTIDE SEQUENCE</scope>
</reference>
<dbReference type="Pfam" id="PF08241">
    <property type="entry name" value="Methyltransf_11"/>
    <property type="match status" value="1"/>
</dbReference>
<gene>
    <name evidence="2" type="ORF">PGLA2088_LOCUS27320</name>
</gene>